<dbReference type="Proteomes" id="UP000076837">
    <property type="component" value="Unassembled WGS sequence"/>
</dbReference>
<dbReference type="EMBL" id="JYNV01000212">
    <property type="protein sequence ID" value="KZM22652.1"/>
    <property type="molecule type" value="Genomic_DNA"/>
</dbReference>
<dbReference type="AlphaFoldDB" id="A0A163CS18"/>
<comment type="caution">
    <text evidence="2">The sequence shown here is derived from an EMBL/GenBank/DDBJ whole genome shotgun (WGS) entry which is preliminary data.</text>
</comment>
<evidence type="ECO:0000313" key="3">
    <source>
        <dbReference type="Proteomes" id="UP000076837"/>
    </source>
</evidence>
<gene>
    <name evidence="2" type="ORF">ST47_g6308</name>
</gene>
<proteinExistence type="predicted"/>
<name>A0A163CS18_DIDRA</name>
<keyword evidence="3" id="KW-1185">Reference proteome</keyword>
<evidence type="ECO:0000256" key="1">
    <source>
        <dbReference type="SAM" id="MobiDB-lite"/>
    </source>
</evidence>
<organism evidence="2 3">
    <name type="scientific">Didymella rabiei</name>
    <name type="common">Chickpea ascochyta blight fungus</name>
    <name type="synonym">Mycosphaerella rabiei</name>
    <dbReference type="NCBI Taxonomy" id="5454"/>
    <lineage>
        <taxon>Eukaryota</taxon>
        <taxon>Fungi</taxon>
        <taxon>Dikarya</taxon>
        <taxon>Ascomycota</taxon>
        <taxon>Pezizomycotina</taxon>
        <taxon>Dothideomycetes</taxon>
        <taxon>Pleosporomycetidae</taxon>
        <taxon>Pleosporales</taxon>
        <taxon>Pleosporineae</taxon>
        <taxon>Didymellaceae</taxon>
        <taxon>Ascochyta</taxon>
    </lineage>
</organism>
<dbReference type="OrthoDB" id="5273928at2759"/>
<evidence type="ECO:0000313" key="2">
    <source>
        <dbReference type="EMBL" id="KZM22652.1"/>
    </source>
</evidence>
<accession>A0A163CS18</accession>
<protein>
    <submittedName>
        <fullName evidence="2">Uncharacterized protein</fullName>
    </submittedName>
</protein>
<reference evidence="2 3" key="1">
    <citation type="journal article" date="2016" name="Sci. Rep.">
        <title>Draft genome sequencing and secretome analysis of fungal phytopathogen Ascochyta rabiei provides insight into the necrotrophic effector repertoire.</title>
        <authorList>
            <person name="Verma S."/>
            <person name="Gazara R.K."/>
            <person name="Nizam S."/>
            <person name="Parween S."/>
            <person name="Chattopadhyay D."/>
            <person name="Verma P.K."/>
        </authorList>
    </citation>
    <scope>NUCLEOTIDE SEQUENCE [LARGE SCALE GENOMIC DNA]</scope>
    <source>
        <strain evidence="2 3">ArDII</strain>
    </source>
</reference>
<feature type="region of interest" description="Disordered" evidence="1">
    <location>
        <begin position="327"/>
        <end position="352"/>
    </location>
</feature>
<sequence length="364" mass="40696">MESFNRDNGQIYTETISSRVRSMVPTWKKHARGRRVNPQTYKSTARGSSTLRDMALRSCCWHAELFMPETLAYPGWHYAGMVYRHLKATDTLTFNSWTLFQKAYPNQLDLTHAFRVSHHDSLASWPSIVKSLTALDGSVLTRFCAHGTDLDLSQLLSLANIPTLAALVQVGDSRHPGDCAALSESSVRAWCRAVREKKALRKLKLLFLSCMSDALPRHLDAFPALRLVGVDRRHSTGGWDATPKACGRWVRPGSVDQDKFTQTVCGSRYSIAEKTERLCGFAEELPSPEGEVDDLVTLSLTCDAAAEPYLRSESIAWFVRDPAAKETQPRVARPIQDGSDRATKKRKVRQEKQQDVASLLGLFG</sequence>